<evidence type="ECO:0000313" key="2">
    <source>
        <dbReference type="Proteomes" id="UP001153404"/>
    </source>
</evidence>
<reference evidence="1" key="1">
    <citation type="submission" date="2022-10" db="EMBL/GenBank/DDBJ databases">
        <title>Comparative genomic analysis of Cohnella hashimotonis sp. nov., isolated from the International Space Station.</title>
        <authorList>
            <person name="Simpson A."/>
            <person name="Venkateswaran K."/>
        </authorList>
    </citation>
    <scope>NUCLEOTIDE SEQUENCE</scope>
    <source>
        <strain evidence="1">DSM 28161</strain>
    </source>
</reference>
<proteinExistence type="predicted"/>
<comment type="caution">
    <text evidence="1">The sequence shown here is derived from an EMBL/GenBank/DDBJ whole genome shotgun (WGS) entry which is preliminary data.</text>
</comment>
<gene>
    <name evidence="1" type="ORF">OMP40_27860</name>
</gene>
<dbReference type="AlphaFoldDB" id="A0A9X4L311"/>
<protein>
    <submittedName>
        <fullName evidence="1">PucR family transcriptional regulator ligand-binding domain-containing protein</fullName>
    </submittedName>
</protein>
<sequence length="90" mass="10231">MLEMADQFDIPLIELPLPTSFSDVVREVMERVLVQEARHLTLLQFRYQKLSKKLLHGGRHRGISGRAGRDAVEPGRVDGRRQSALFFADG</sequence>
<keyword evidence="2" id="KW-1185">Reference proteome</keyword>
<evidence type="ECO:0000313" key="1">
    <source>
        <dbReference type="EMBL" id="MDG0812709.1"/>
    </source>
</evidence>
<name>A0A9X4L311_9BACL</name>
<dbReference type="RefSeq" id="WP_277538218.1">
    <property type="nucleotide sequence ID" value="NZ_JAPDIA010000008.1"/>
</dbReference>
<accession>A0A9X4L311</accession>
<dbReference type="Proteomes" id="UP001153404">
    <property type="component" value="Unassembled WGS sequence"/>
</dbReference>
<organism evidence="1 2">
    <name type="scientific">Cohnella rhizosphaerae</name>
    <dbReference type="NCBI Taxonomy" id="1457232"/>
    <lineage>
        <taxon>Bacteria</taxon>
        <taxon>Bacillati</taxon>
        <taxon>Bacillota</taxon>
        <taxon>Bacilli</taxon>
        <taxon>Bacillales</taxon>
        <taxon>Paenibacillaceae</taxon>
        <taxon>Cohnella</taxon>
    </lineage>
</organism>
<dbReference type="EMBL" id="JAPDIA010000008">
    <property type="protein sequence ID" value="MDG0812709.1"/>
    <property type="molecule type" value="Genomic_DNA"/>
</dbReference>